<evidence type="ECO:0000313" key="2">
    <source>
        <dbReference type="Proteomes" id="UP000029964"/>
    </source>
</evidence>
<reference evidence="2" key="1">
    <citation type="journal article" date="2014" name="Genome Announc.">
        <title>Genome sequence and annotation of Acremonium chrysogenum, producer of the beta-lactam antibiotic cephalosporin C.</title>
        <authorList>
            <person name="Terfehr D."/>
            <person name="Dahlmann T.A."/>
            <person name="Specht T."/>
            <person name="Zadra I."/>
            <person name="Kuernsteiner H."/>
            <person name="Kueck U."/>
        </authorList>
    </citation>
    <scope>NUCLEOTIDE SEQUENCE [LARGE SCALE GENOMIC DNA]</scope>
    <source>
        <strain evidence="2">ATCC 11550 / CBS 779.69 / DSM 880 / IAM 14645 / JCM 23072 / IMI 49137</strain>
    </source>
</reference>
<gene>
    <name evidence="1" type="ORF">ACRE_059630</name>
</gene>
<dbReference type="AlphaFoldDB" id="A0A086T1M1"/>
<sequence>MLGSCLLAVPREAQTLGPRWRRLLAPPLVAGCLPVVTYESRDTLEEDREPITLYLRSGTWPSPFQWLASARGSPEPYE</sequence>
<keyword evidence="2" id="KW-1185">Reference proteome</keyword>
<accession>A0A086T1M1</accession>
<proteinExistence type="predicted"/>
<dbReference type="HOGENOM" id="CLU_2621457_0_0_1"/>
<dbReference type="Proteomes" id="UP000029964">
    <property type="component" value="Unassembled WGS sequence"/>
</dbReference>
<protein>
    <submittedName>
        <fullName evidence="1">Uncharacterized protein</fullName>
    </submittedName>
</protein>
<dbReference type="EMBL" id="JPKY01000073">
    <property type="protein sequence ID" value="KFH43253.1"/>
    <property type="molecule type" value="Genomic_DNA"/>
</dbReference>
<evidence type="ECO:0000313" key="1">
    <source>
        <dbReference type="EMBL" id="KFH43253.1"/>
    </source>
</evidence>
<organism evidence="1 2">
    <name type="scientific">Hapsidospora chrysogenum (strain ATCC 11550 / CBS 779.69 / DSM 880 / IAM 14645 / JCM 23072 / IMI 49137)</name>
    <name type="common">Acremonium chrysogenum</name>
    <dbReference type="NCBI Taxonomy" id="857340"/>
    <lineage>
        <taxon>Eukaryota</taxon>
        <taxon>Fungi</taxon>
        <taxon>Dikarya</taxon>
        <taxon>Ascomycota</taxon>
        <taxon>Pezizomycotina</taxon>
        <taxon>Sordariomycetes</taxon>
        <taxon>Hypocreomycetidae</taxon>
        <taxon>Hypocreales</taxon>
        <taxon>Bionectriaceae</taxon>
        <taxon>Hapsidospora</taxon>
    </lineage>
</organism>
<name>A0A086T1M1_HAPC1</name>
<comment type="caution">
    <text evidence="1">The sequence shown here is derived from an EMBL/GenBank/DDBJ whole genome shotgun (WGS) entry which is preliminary data.</text>
</comment>